<dbReference type="VEuPathDB" id="FungiDB:KRP22_9623"/>
<feature type="compositionally biased region" description="Low complexity" evidence="1">
    <location>
        <begin position="322"/>
        <end position="343"/>
    </location>
</feature>
<dbReference type="OMA" id="GGPHGND"/>
<dbReference type="VEuPathDB" id="FungiDB:KRP23_8751"/>
<sequence>MAMVLRALAFAALVALPHTTADDAVQLSETFGGPHGNDFSDQASVVSGQTVSFITIRAGDRVDGISLGITAPTAQTFTHGGSGGTDNTLTLGTGEFITSMEAHWGEKDGHTRVFYLNFGTSAGNSVSGGTQTDSTGSATAPSGYQLGGFFGRDGDEIDLLGAIWSSVTAADDTPGTVVPADIPASGSADAGASAAQAAAPPDTSASVAQVATTSSNSAPVDTSAASAGPTTSSGSSVSPSSGSAASTGSSTAASSGSTAIANSGSAIANSNSGGSIDASAASSAPTNSSVISGSTADSGSAASVGDSTAGSSTAPIDGSLDTSESPSTDAPSSAAAPAATGPAVQLSETFGGPHGNEFSDQSAATSGQTITTLTVRGADRIDGLILEVSAPTAQTFTHGGTGGDPYTLTLGSGEYFTSMEAHWGQKDGHTRIFYLNFGTSAGNSVSAGTQTDEKGSVTAPDGYQLGGFFGRDGDEIDLLGVVWTSIAVVEAAPSPTGSGSAAAADVSDQDIVLSDLYGGPHGNAFSDIDSIKFAQWASSITVRSGDRVDAVTLNVATPTEVTMNHGGSGGTENTLTLGAGEYITSMEAHWGKKDDHTRVFYLNFVTSAGNSISGGTQTDDKATATAPDGFQLGGFYGRAEDEVDQLGAIWTRMSAKDLSLTDTEDSSGSGVMYETTIRNWVGPTIGQASDTACYRKSMNFDSNNICPLGYGKADTDCQAQCPLSYPVECSLECIPQNDDCVLEALSKIGSVVTVALNAATGGVFGDILAAYKTAKWAITCAANIVTVVRGLIFYLRYRQTTAPQGDTAELLTVAYQTDVVIYDLPVAVCACLGLPVPKGAQFADTVLVIVEGIIKQAITNGEEIVSTGENVLKLLTGTGALNGTSGTTVDDLQDLISTNSSCGYELKRLTDHVLRSVNDARNATPDASADDVRVTVYQSSIVMNDIPAVTNYCMGELLGNKTITAAFETRDMLRKTFGVIVDELVNTGTTDMGKDVAKDDYMLKVANMGLVVLSTIDPTGIAYMASQFVQPICGPTAYLGEIDDGRLSDALGLTTVDEAFTGSYGTWTKTGDGVVHLIMESVDIYDVTVTIHSGGDKYAEVKVGAGETMTWDATIPELQDKTLYLDRWRPGLFGLPGSGGGSLLLWVPRSSEGGHLELHVRINPS</sequence>
<evidence type="ECO:0000313" key="4">
    <source>
        <dbReference type="EnsemblProtists" id="Phyra72690"/>
    </source>
</evidence>
<feature type="compositionally biased region" description="Low complexity" evidence="1">
    <location>
        <begin position="292"/>
        <end position="314"/>
    </location>
</feature>
<dbReference type="VEuPathDB" id="FungiDB:KRP22_3736"/>
<feature type="region of interest" description="Disordered" evidence="1">
    <location>
        <begin position="271"/>
        <end position="367"/>
    </location>
</feature>
<name>H3GBL2_PHYRM</name>
<dbReference type="PROSITE" id="PS51752">
    <property type="entry name" value="JACALIN_LECTIN"/>
    <property type="match status" value="3"/>
</dbReference>
<reference evidence="5" key="1">
    <citation type="journal article" date="2006" name="Science">
        <title>Phytophthora genome sequences uncover evolutionary origins and mechanisms of pathogenesis.</title>
        <authorList>
            <person name="Tyler B.M."/>
            <person name="Tripathy S."/>
            <person name="Zhang X."/>
            <person name="Dehal P."/>
            <person name="Jiang R.H."/>
            <person name="Aerts A."/>
            <person name="Arredondo F.D."/>
            <person name="Baxter L."/>
            <person name="Bensasson D."/>
            <person name="Beynon J.L."/>
            <person name="Chapman J."/>
            <person name="Damasceno C.M."/>
            <person name="Dorrance A.E."/>
            <person name="Dou D."/>
            <person name="Dickerman A.W."/>
            <person name="Dubchak I.L."/>
            <person name="Garbelotto M."/>
            <person name="Gijzen M."/>
            <person name="Gordon S.G."/>
            <person name="Govers F."/>
            <person name="Grunwald N.J."/>
            <person name="Huang W."/>
            <person name="Ivors K.L."/>
            <person name="Jones R.W."/>
            <person name="Kamoun S."/>
            <person name="Krampis K."/>
            <person name="Lamour K.H."/>
            <person name="Lee M.K."/>
            <person name="McDonald W.H."/>
            <person name="Medina M."/>
            <person name="Meijer H.J."/>
            <person name="Nordberg E.K."/>
            <person name="Maclean D.J."/>
            <person name="Ospina-Giraldo M.D."/>
            <person name="Morris P.F."/>
            <person name="Phuntumart V."/>
            <person name="Putnam N.H."/>
            <person name="Rash S."/>
            <person name="Rose J.K."/>
            <person name="Sakihama Y."/>
            <person name="Salamov A.A."/>
            <person name="Savidor A."/>
            <person name="Scheuring C.F."/>
            <person name="Smith B.M."/>
            <person name="Sobral B.W."/>
            <person name="Terry A."/>
            <person name="Torto-Alalibo T.A."/>
            <person name="Win J."/>
            <person name="Xu Z."/>
            <person name="Zhang H."/>
            <person name="Grigoriev I.V."/>
            <person name="Rokhsar D.S."/>
            <person name="Boore J.L."/>
        </authorList>
    </citation>
    <scope>NUCLEOTIDE SEQUENCE [LARGE SCALE GENOMIC DNA]</scope>
    <source>
        <strain evidence="5">Pr102</strain>
    </source>
</reference>
<evidence type="ECO:0000256" key="1">
    <source>
        <dbReference type="SAM" id="MobiDB-lite"/>
    </source>
</evidence>
<dbReference type="InParanoid" id="H3GBL2"/>
<dbReference type="InterPro" id="IPR001229">
    <property type="entry name" value="Jacalin-like_lectin_dom"/>
</dbReference>
<feature type="chain" id="PRO_5003585295" description="Jacalin-type lectin domain-containing protein" evidence="2">
    <location>
        <begin position="22"/>
        <end position="1165"/>
    </location>
</feature>
<dbReference type="PANTHER" id="PTHR46506">
    <property type="entry name" value="OS05G0143600 PROTEIN"/>
    <property type="match status" value="1"/>
</dbReference>
<keyword evidence="2" id="KW-0732">Signal</keyword>
<dbReference type="STRING" id="164328.H3GBL2"/>
<dbReference type="CDD" id="cd09615">
    <property type="entry name" value="Jacalin_EEP"/>
    <property type="match status" value="3"/>
</dbReference>
<dbReference type="Pfam" id="PF01419">
    <property type="entry name" value="Jacalin"/>
    <property type="match status" value="3"/>
</dbReference>
<feature type="compositionally biased region" description="Polar residues" evidence="1">
    <location>
        <begin position="358"/>
        <end position="367"/>
    </location>
</feature>
<reference evidence="4" key="2">
    <citation type="submission" date="2015-06" db="UniProtKB">
        <authorList>
            <consortium name="EnsemblProtists"/>
        </authorList>
    </citation>
    <scope>IDENTIFICATION</scope>
    <source>
        <strain evidence="4">Pr102</strain>
    </source>
</reference>
<dbReference type="Proteomes" id="UP000005238">
    <property type="component" value="Unassembled WGS sequence"/>
</dbReference>
<feature type="region of interest" description="Disordered" evidence="1">
    <location>
        <begin position="178"/>
        <end position="258"/>
    </location>
</feature>
<keyword evidence="5" id="KW-1185">Reference proteome</keyword>
<feature type="domain" description="Jacalin-type lectin" evidence="3">
    <location>
        <begin position="344"/>
        <end position="485"/>
    </location>
</feature>
<feature type="domain" description="Jacalin-type lectin" evidence="3">
    <location>
        <begin position="511"/>
        <end position="652"/>
    </location>
</feature>
<protein>
    <recommendedName>
        <fullName evidence="3">Jacalin-type lectin domain-containing protein</fullName>
    </recommendedName>
</protein>
<feature type="compositionally biased region" description="Low complexity" evidence="1">
    <location>
        <begin position="179"/>
        <end position="258"/>
    </location>
</feature>
<feature type="signal peptide" evidence="2">
    <location>
        <begin position="1"/>
        <end position="21"/>
    </location>
</feature>
<dbReference type="Gene3D" id="2.100.10.30">
    <property type="entry name" value="Jacalin-like lectin domain"/>
    <property type="match status" value="3"/>
</dbReference>
<proteinExistence type="predicted"/>
<accession>H3GBL2</accession>
<dbReference type="eggNOG" id="ENOG502R8TD">
    <property type="taxonomic scope" value="Eukaryota"/>
</dbReference>
<dbReference type="EnsemblProtists" id="Phyra72690">
    <property type="protein sequence ID" value="Phyra72690"/>
    <property type="gene ID" value="Phyra72690"/>
</dbReference>
<evidence type="ECO:0000259" key="3">
    <source>
        <dbReference type="PROSITE" id="PS51752"/>
    </source>
</evidence>
<evidence type="ECO:0000256" key="2">
    <source>
        <dbReference type="SAM" id="SignalP"/>
    </source>
</evidence>
<dbReference type="HOGENOM" id="CLU_002760_0_1_1"/>
<dbReference type="AlphaFoldDB" id="H3GBL2"/>
<dbReference type="InterPro" id="IPR036404">
    <property type="entry name" value="Jacalin-like_lectin_dom_sf"/>
</dbReference>
<evidence type="ECO:0000313" key="5">
    <source>
        <dbReference type="Proteomes" id="UP000005238"/>
    </source>
</evidence>
<dbReference type="VEuPathDB" id="FungiDB:KRP22_9637"/>
<dbReference type="SMART" id="SM00915">
    <property type="entry name" value="Jacalin"/>
    <property type="match status" value="3"/>
</dbReference>
<dbReference type="EMBL" id="DS565998">
    <property type="status" value="NOT_ANNOTATED_CDS"/>
    <property type="molecule type" value="Genomic_DNA"/>
</dbReference>
<organism evidence="4 5">
    <name type="scientific">Phytophthora ramorum</name>
    <name type="common">Sudden oak death agent</name>
    <dbReference type="NCBI Taxonomy" id="164328"/>
    <lineage>
        <taxon>Eukaryota</taxon>
        <taxon>Sar</taxon>
        <taxon>Stramenopiles</taxon>
        <taxon>Oomycota</taxon>
        <taxon>Peronosporomycetes</taxon>
        <taxon>Peronosporales</taxon>
        <taxon>Peronosporaceae</taxon>
        <taxon>Phytophthora</taxon>
    </lineage>
</organism>
<feature type="compositionally biased region" description="Low complexity" evidence="1">
    <location>
        <begin position="271"/>
        <end position="284"/>
    </location>
</feature>
<feature type="domain" description="Jacalin-type lectin" evidence="3">
    <location>
        <begin position="25"/>
        <end position="166"/>
    </location>
</feature>
<dbReference type="SUPFAM" id="SSF51101">
    <property type="entry name" value="Mannose-binding lectins"/>
    <property type="match status" value="3"/>
</dbReference>